<name>A0A6J4PHF9_9BACT</name>
<feature type="signal peptide" evidence="1">
    <location>
        <begin position="1"/>
        <end position="23"/>
    </location>
</feature>
<evidence type="ECO:0000256" key="1">
    <source>
        <dbReference type="SAM" id="SignalP"/>
    </source>
</evidence>
<organism evidence="2">
    <name type="scientific">uncultured Pyrinomonadaceae bacterium</name>
    <dbReference type="NCBI Taxonomy" id="2283094"/>
    <lineage>
        <taxon>Bacteria</taxon>
        <taxon>Pseudomonadati</taxon>
        <taxon>Acidobacteriota</taxon>
        <taxon>Blastocatellia</taxon>
        <taxon>Blastocatellales</taxon>
        <taxon>Pyrinomonadaceae</taxon>
        <taxon>environmental samples</taxon>
    </lineage>
</organism>
<protein>
    <submittedName>
        <fullName evidence="2">Uncharacterized protein</fullName>
    </submittedName>
</protein>
<feature type="chain" id="PRO_5026809020" evidence="1">
    <location>
        <begin position="24"/>
        <end position="42"/>
    </location>
</feature>
<accession>A0A6J4PHF9</accession>
<dbReference type="AlphaFoldDB" id="A0A6J4PHF9"/>
<evidence type="ECO:0000313" key="2">
    <source>
        <dbReference type="EMBL" id="CAA9416221.1"/>
    </source>
</evidence>
<keyword evidence="1" id="KW-0732">Signal</keyword>
<dbReference type="EMBL" id="CADCUR010000245">
    <property type="protein sequence ID" value="CAA9416221.1"/>
    <property type="molecule type" value="Genomic_DNA"/>
</dbReference>
<reference evidence="2" key="1">
    <citation type="submission" date="2020-02" db="EMBL/GenBank/DDBJ databases">
        <authorList>
            <person name="Meier V. D."/>
        </authorList>
    </citation>
    <scope>NUCLEOTIDE SEQUENCE</scope>
    <source>
        <strain evidence="2">AVDCRST_MAG74</strain>
    </source>
</reference>
<gene>
    <name evidence="2" type="ORF">AVDCRST_MAG74-2646</name>
</gene>
<proteinExistence type="predicted"/>
<sequence>MIFISRVFSLLLVAVVSFNLAQAQTGEEKGKEIEKQQLALFV</sequence>